<dbReference type="InterPro" id="IPR050647">
    <property type="entry name" value="Plant_LRR-RLKs"/>
</dbReference>
<dbReference type="AlphaFoldDB" id="A0A5P1ER64"/>
<dbReference type="OrthoDB" id="2015831at2759"/>
<evidence type="ECO:0000259" key="15">
    <source>
        <dbReference type="PROSITE" id="PS50011"/>
    </source>
</evidence>
<dbReference type="Gene3D" id="3.80.10.10">
    <property type="entry name" value="Ribonuclease Inhibitor"/>
    <property type="match status" value="3"/>
</dbReference>
<reference evidence="17" key="1">
    <citation type="journal article" date="2017" name="Nat. Commun.">
        <title>The asparagus genome sheds light on the origin and evolution of a young Y chromosome.</title>
        <authorList>
            <person name="Harkess A."/>
            <person name="Zhou J."/>
            <person name="Xu C."/>
            <person name="Bowers J.E."/>
            <person name="Van der Hulst R."/>
            <person name="Ayyampalayam S."/>
            <person name="Mercati F."/>
            <person name="Riccardi P."/>
            <person name="McKain M.R."/>
            <person name="Kakrana A."/>
            <person name="Tang H."/>
            <person name="Ray J."/>
            <person name="Groenendijk J."/>
            <person name="Arikit S."/>
            <person name="Mathioni S.M."/>
            <person name="Nakano M."/>
            <person name="Shan H."/>
            <person name="Telgmann-Rauber A."/>
            <person name="Kanno A."/>
            <person name="Yue Z."/>
            <person name="Chen H."/>
            <person name="Li W."/>
            <person name="Chen Y."/>
            <person name="Xu X."/>
            <person name="Zhang Y."/>
            <person name="Luo S."/>
            <person name="Chen H."/>
            <person name="Gao J."/>
            <person name="Mao Z."/>
            <person name="Pires J.C."/>
            <person name="Luo M."/>
            <person name="Kudrna D."/>
            <person name="Wing R.A."/>
            <person name="Meyers B.C."/>
            <person name="Yi K."/>
            <person name="Kong H."/>
            <person name="Lavrijsen P."/>
            <person name="Sunseri F."/>
            <person name="Falavigna A."/>
            <person name="Ye Y."/>
            <person name="Leebens-Mack J.H."/>
            <person name="Chen G."/>
        </authorList>
    </citation>
    <scope>NUCLEOTIDE SEQUENCE [LARGE SCALE GENOMIC DNA]</scope>
    <source>
        <strain evidence="17">cv. DH0086</strain>
    </source>
</reference>
<proteinExistence type="predicted"/>
<keyword evidence="11" id="KW-0675">Receptor</keyword>
<dbReference type="Proteomes" id="UP000243459">
    <property type="component" value="Chromosome 5"/>
</dbReference>
<keyword evidence="17" id="KW-1185">Reference proteome</keyword>
<dbReference type="GO" id="GO:0033612">
    <property type="term" value="F:receptor serine/threonine kinase binding"/>
    <property type="evidence" value="ECO:0007669"/>
    <property type="project" value="TreeGrafter"/>
</dbReference>
<dbReference type="InterPro" id="IPR000719">
    <property type="entry name" value="Prot_kinase_dom"/>
</dbReference>
<dbReference type="OMA" id="EPLCRVP"/>
<keyword evidence="6" id="KW-0677">Repeat</keyword>
<keyword evidence="7" id="KW-0547">Nucleotide-binding</keyword>
<feature type="chain" id="PRO_5024407808" description="Protein kinase domain-containing protein" evidence="14">
    <location>
        <begin position="23"/>
        <end position="864"/>
    </location>
</feature>
<keyword evidence="4 13" id="KW-0812">Transmembrane</keyword>
<dbReference type="InterPro" id="IPR003591">
    <property type="entry name" value="Leu-rich_rpt_typical-subtyp"/>
</dbReference>
<dbReference type="PANTHER" id="PTHR48056:SF31">
    <property type="entry name" value="PROTEIN KINASE DOMAIN-CONTAINING PROTEIN"/>
    <property type="match status" value="1"/>
</dbReference>
<dbReference type="Gene3D" id="1.10.510.10">
    <property type="entry name" value="Transferase(Phosphotransferase) domain 1"/>
    <property type="match status" value="1"/>
</dbReference>
<sequence length="864" mass="93942">MVMASNFLLFFLLLSLLSTSSSSSSSSSDKDLLLTFKSSLTDPISSLSSWSHSTPLCNWLGVSCSKLSPPTIFSVDLQSLKLSGDISPSLCQLSSLSHLNLAHNLFNNSIPLHLSQCTSLLYLNLSNNLLWGTLPDQISQLSSLTALDLSNNHIEGQLPLALGSLGSLQVLNLGTNVFSGTLHPSLFNNLSGLVQLDLSQNPSMSSVLPDEIGSLKKLKWLLMQSSGLYGNIPDSLLGLDQIEVLDLSQNNLTGKLPPGFGLELGKLVSLDLSQNKLSGPFPGDVCYGKALVEVSLSQNFFAGSVPKAIEQCLSLERFEVHSNEFSGEFPSGLWSLPKVRVIRAENNQFSGEIPESVAVPLEQVQIDNNSFSGKIPLALGKINTMYRFSASRNGLYGNLPDNIFDSPALSIINLSRNSLSGSIPELKNCKRLVSLSLAGNSFTGNIPSSLAELPVLTYIDLSSNNLSGEIPQGLQNLKLALFNVSFNQLSGLVPASLTAGFPASFLQGNPDLCGPGLPKQCNDREKGPRSRTKGLIIALATIAFAVAFILLAFGIFVAYRLYQRKSCSSCLKSVFFYPLKITGDELMMSLDEKSNIGRGPFGKVHLFQLPNGQFVVLKRLVNSQSLSYKKLKGEIKTLAKARHKSLAKLLGFCYSEGEILLIYEYYHKGSLGDALSSSIIKLNWKVRCQIALGTARGLAYLHKDYVPSLLHRNLKSNNILLDEDFEPKVTDIGLDRVVGETSFQSSIASELNSCCIIAPEHGCSEKATEQMDVYSFGVVLLELITGRKAEQQESSEAPDVVKWVRRKINMTNGSLQVLDAKISASSQEEMLQALELALRCTSLMPENRPMIEEVVRLLEALNSS</sequence>
<evidence type="ECO:0000256" key="12">
    <source>
        <dbReference type="ARBA" id="ARBA00023180"/>
    </source>
</evidence>
<organism evidence="16 17">
    <name type="scientific">Asparagus officinalis</name>
    <name type="common">Garden asparagus</name>
    <dbReference type="NCBI Taxonomy" id="4686"/>
    <lineage>
        <taxon>Eukaryota</taxon>
        <taxon>Viridiplantae</taxon>
        <taxon>Streptophyta</taxon>
        <taxon>Embryophyta</taxon>
        <taxon>Tracheophyta</taxon>
        <taxon>Spermatophyta</taxon>
        <taxon>Magnoliopsida</taxon>
        <taxon>Liliopsida</taxon>
        <taxon>Asparagales</taxon>
        <taxon>Asparagaceae</taxon>
        <taxon>Asparagoideae</taxon>
        <taxon>Asparagus</taxon>
    </lineage>
</organism>
<dbReference type="Gene3D" id="3.30.200.20">
    <property type="entry name" value="Phosphorylase Kinase, domain 1"/>
    <property type="match status" value="1"/>
</dbReference>
<dbReference type="SUPFAM" id="SSF56112">
    <property type="entry name" value="Protein kinase-like (PK-like)"/>
    <property type="match status" value="1"/>
</dbReference>
<evidence type="ECO:0000313" key="17">
    <source>
        <dbReference type="Proteomes" id="UP000243459"/>
    </source>
</evidence>
<evidence type="ECO:0000256" key="3">
    <source>
        <dbReference type="ARBA" id="ARBA00022679"/>
    </source>
</evidence>
<evidence type="ECO:0000256" key="2">
    <source>
        <dbReference type="ARBA" id="ARBA00022614"/>
    </source>
</evidence>
<gene>
    <name evidence="16" type="ORF">A4U43_C05F12430</name>
</gene>
<dbReference type="Gramene" id="ONK68502">
    <property type="protein sequence ID" value="ONK68502"/>
    <property type="gene ID" value="A4U43_C05F12430"/>
</dbReference>
<evidence type="ECO:0000313" key="16">
    <source>
        <dbReference type="EMBL" id="ONK68502.1"/>
    </source>
</evidence>
<dbReference type="PANTHER" id="PTHR48056">
    <property type="entry name" value="LRR RECEPTOR-LIKE SERINE/THREONINE-PROTEIN KINASE-RELATED"/>
    <property type="match status" value="1"/>
</dbReference>
<dbReference type="InterPro" id="IPR011009">
    <property type="entry name" value="Kinase-like_dom_sf"/>
</dbReference>
<dbReference type="FunFam" id="3.80.10.10:FF:000534">
    <property type="entry name" value="Probably inactive leucine-rich repeat receptor-like protein kinase At5g06940"/>
    <property type="match status" value="1"/>
</dbReference>
<keyword evidence="2" id="KW-0433">Leucine-rich repeat</keyword>
<keyword evidence="8" id="KW-0067">ATP-binding</keyword>
<dbReference type="GO" id="GO:0004672">
    <property type="term" value="F:protein kinase activity"/>
    <property type="evidence" value="ECO:0007669"/>
    <property type="project" value="InterPro"/>
</dbReference>
<evidence type="ECO:0000256" key="8">
    <source>
        <dbReference type="ARBA" id="ARBA00022840"/>
    </source>
</evidence>
<dbReference type="SUPFAM" id="SSF52047">
    <property type="entry name" value="RNI-like"/>
    <property type="match status" value="1"/>
</dbReference>
<evidence type="ECO:0000256" key="6">
    <source>
        <dbReference type="ARBA" id="ARBA00022737"/>
    </source>
</evidence>
<evidence type="ECO:0000256" key="10">
    <source>
        <dbReference type="ARBA" id="ARBA00023136"/>
    </source>
</evidence>
<accession>A0A5P1ER64</accession>
<dbReference type="SUPFAM" id="SSF52058">
    <property type="entry name" value="L domain-like"/>
    <property type="match status" value="1"/>
</dbReference>
<feature type="transmembrane region" description="Helical" evidence="13">
    <location>
        <begin position="535"/>
        <end position="559"/>
    </location>
</feature>
<evidence type="ECO:0000256" key="7">
    <source>
        <dbReference type="ARBA" id="ARBA00022741"/>
    </source>
</evidence>
<dbReference type="SMART" id="SM00369">
    <property type="entry name" value="LRR_TYP"/>
    <property type="match status" value="6"/>
</dbReference>
<evidence type="ECO:0000256" key="4">
    <source>
        <dbReference type="ARBA" id="ARBA00022692"/>
    </source>
</evidence>
<dbReference type="Pfam" id="PF00560">
    <property type="entry name" value="LRR_1"/>
    <property type="match status" value="6"/>
</dbReference>
<dbReference type="GO" id="GO:0005524">
    <property type="term" value="F:ATP binding"/>
    <property type="evidence" value="ECO:0007669"/>
    <property type="project" value="UniProtKB-KW"/>
</dbReference>
<dbReference type="PROSITE" id="PS50011">
    <property type="entry name" value="PROTEIN_KINASE_DOM"/>
    <property type="match status" value="1"/>
</dbReference>
<dbReference type="FunFam" id="1.10.510.10:FF:000388">
    <property type="entry name" value="Leucine-rich repeat receptor-like tyrosine-protein kinase PXC3"/>
    <property type="match status" value="1"/>
</dbReference>
<dbReference type="FunFam" id="3.80.10.10:FF:000516">
    <property type="entry name" value="Leucine-rich repeat family protein"/>
    <property type="match status" value="1"/>
</dbReference>
<keyword evidence="3" id="KW-0808">Transferase</keyword>
<comment type="subcellular location">
    <subcellularLocation>
        <location evidence="1">Membrane</location>
        <topology evidence="1">Single-pass type I membrane protein</topology>
    </subcellularLocation>
</comment>
<dbReference type="EMBL" id="CM007385">
    <property type="protein sequence ID" value="ONK68502.1"/>
    <property type="molecule type" value="Genomic_DNA"/>
</dbReference>
<evidence type="ECO:0000256" key="9">
    <source>
        <dbReference type="ARBA" id="ARBA00022989"/>
    </source>
</evidence>
<dbReference type="Pfam" id="PF08263">
    <property type="entry name" value="LRRNT_2"/>
    <property type="match status" value="1"/>
</dbReference>
<evidence type="ECO:0000256" key="5">
    <source>
        <dbReference type="ARBA" id="ARBA00022729"/>
    </source>
</evidence>
<dbReference type="InterPro" id="IPR001245">
    <property type="entry name" value="Ser-Thr/Tyr_kinase_cat_dom"/>
</dbReference>
<evidence type="ECO:0000256" key="1">
    <source>
        <dbReference type="ARBA" id="ARBA00004479"/>
    </source>
</evidence>
<name>A0A5P1ER64_ASPOF</name>
<protein>
    <recommendedName>
        <fullName evidence="15">Protein kinase domain-containing protein</fullName>
    </recommendedName>
</protein>
<evidence type="ECO:0000256" key="14">
    <source>
        <dbReference type="SAM" id="SignalP"/>
    </source>
</evidence>
<dbReference type="InterPro" id="IPR001611">
    <property type="entry name" value="Leu-rich_rpt"/>
</dbReference>
<dbReference type="Pfam" id="PF07714">
    <property type="entry name" value="PK_Tyr_Ser-Thr"/>
    <property type="match status" value="1"/>
</dbReference>
<feature type="signal peptide" evidence="14">
    <location>
        <begin position="1"/>
        <end position="22"/>
    </location>
</feature>
<dbReference type="InterPro" id="IPR032675">
    <property type="entry name" value="LRR_dom_sf"/>
</dbReference>
<keyword evidence="12" id="KW-0325">Glycoprotein</keyword>
<dbReference type="GO" id="GO:0016020">
    <property type="term" value="C:membrane"/>
    <property type="evidence" value="ECO:0007669"/>
    <property type="project" value="UniProtKB-SubCell"/>
</dbReference>
<evidence type="ECO:0000256" key="13">
    <source>
        <dbReference type="SAM" id="Phobius"/>
    </source>
</evidence>
<keyword evidence="5 14" id="KW-0732">Signal</keyword>
<keyword evidence="9 13" id="KW-1133">Transmembrane helix</keyword>
<feature type="domain" description="Protein kinase" evidence="15">
    <location>
        <begin position="590"/>
        <end position="861"/>
    </location>
</feature>
<keyword evidence="10 13" id="KW-0472">Membrane</keyword>
<evidence type="ECO:0000256" key="11">
    <source>
        <dbReference type="ARBA" id="ARBA00023170"/>
    </source>
</evidence>
<dbReference type="PRINTS" id="PR00019">
    <property type="entry name" value="LEURICHRPT"/>
</dbReference>
<dbReference type="InterPro" id="IPR013210">
    <property type="entry name" value="LRR_N_plant-typ"/>
</dbReference>